<dbReference type="OrthoDB" id="1354489at2"/>
<reference evidence="1 2" key="1">
    <citation type="submission" date="2019-06" db="EMBL/GenBank/DDBJ databases">
        <title>Sorghum-associated microbial communities from plants grown in Nebraska, USA.</title>
        <authorList>
            <person name="Schachtman D."/>
        </authorList>
    </citation>
    <scope>NUCLEOTIDE SEQUENCE [LARGE SCALE GENOMIC DNA]</scope>
    <source>
        <strain evidence="1 2">T529</strain>
    </source>
</reference>
<proteinExistence type="predicted"/>
<evidence type="ECO:0000313" key="1">
    <source>
        <dbReference type="EMBL" id="TWD77481.1"/>
    </source>
</evidence>
<dbReference type="EMBL" id="VIVL01000009">
    <property type="protein sequence ID" value="TWD77481.1"/>
    <property type="molecule type" value="Genomic_DNA"/>
</dbReference>
<protein>
    <submittedName>
        <fullName evidence="1">Uncharacterized protein</fullName>
    </submittedName>
</protein>
<evidence type="ECO:0000313" key="2">
    <source>
        <dbReference type="Proteomes" id="UP000319722"/>
    </source>
</evidence>
<comment type="caution">
    <text evidence="1">The sequence shown here is derived from an EMBL/GenBank/DDBJ whole genome shotgun (WGS) entry which is preliminary data.</text>
</comment>
<sequence>MSLLAFQMWEPTRQTWMAEHRFYFEQARKRLLTQFDNIEAEANKAAEEYLKQTSRFFNPDSDDVGDFYESANDKGIEFYLLLRDMLERTRLSVIAGMYHEWDKKLREWLTKELRSWHHGDNLVRAIWKADISSVFDLLLVLDFDASAVTGYERLDAMRLVVNVFKHGDGTSLDQLKEKYPEFVLDPIGGDDEYRSHFLDHTNMKVTEGHLEEFSAAILGFWQAVPKEMWVKQEEVEVPMWFEKAYLKDRAEHERA</sequence>
<accession>A0A561BF23</accession>
<gene>
    <name evidence="1" type="ORF">FB547_10915</name>
</gene>
<name>A0A561BF23_9BURK</name>
<dbReference type="AlphaFoldDB" id="A0A561BF23"/>
<dbReference type="Proteomes" id="UP000319722">
    <property type="component" value="Unassembled WGS sequence"/>
</dbReference>
<organism evidence="1 2">
    <name type="scientific">Variovorax beijingensis</name>
    <dbReference type="NCBI Taxonomy" id="2496117"/>
    <lineage>
        <taxon>Bacteria</taxon>
        <taxon>Pseudomonadati</taxon>
        <taxon>Pseudomonadota</taxon>
        <taxon>Betaproteobacteria</taxon>
        <taxon>Burkholderiales</taxon>
        <taxon>Comamonadaceae</taxon>
        <taxon>Variovorax</taxon>
    </lineage>
</organism>
<dbReference type="RefSeq" id="WP_145746017.1">
    <property type="nucleotide sequence ID" value="NZ_VIVL01000009.1"/>
</dbReference>